<keyword evidence="3" id="KW-1003">Cell membrane</keyword>
<dbReference type="InterPro" id="IPR047835">
    <property type="entry name" value="PTS_IIC_GalNAc_AgaW-like"/>
</dbReference>
<feature type="transmembrane region" description="Helical" evidence="9">
    <location>
        <begin position="136"/>
        <end position="158"/>
    </location>
</feature>
<keyword evidence="2" id="KW-0813">Transport</keyword>
<dbReference type="PANTHER" id="PTHR32502">
    <property type="entry name" value="N-ACETYLGALACTOSAMINE PERMEASE II COMPONENT-RELATED"/>
    <property type="match status" value="1"/>
</dbReference>
<evidence type="ECO:0000313" key="11">
    <source>
        <dbReference type="Proteomes" id="UP000023464"/>
    </source>
</evidence>
<dbReference type="PATRIC" id="fig|1393736.3.peg.4117"/>
<dbReference type="Proteomes" id="UP000023464">
    <property type="component" value="Unassembled WGS sequence"/>
</dbReference>
<keyword evidence="11" id="KW-1185">Reference proteome</keyword>
<keyword evidence="5" id="KW-0598">Phosphotransferase system</keyword>
<dbReference type="InterPro" id="IPR004700">
    <property type="entry name" value="PTS_IIC_man"/>
</dbReference>
<gene>
    <name evidence="10" type="ORF">BA1DRAFT_04044</name>
</gene>
<evidence type="ECO:0000256" key="7">
    <source>
        <dbReference type="ARBA" id="ARBA00022989"/>
    </source>
</evidence>
<keyword evidence="6 9" id="KW-0812">Transmembrane</keyword>
<evidence type="ECO:0000256" key="9">
    <source>
        <dbReference type="SAM" id="Phobius"/>
    </source>
</evidence>
<dbReference type="Pfam" id="PF03609">
    <property type="entry name" value="EII-Sor"/>
    <property type="match status" value="1"/>
</dbReference>
<dbReference type="GO" id="GO:0005886">
    <property type="term" value="C:plasma membrane"/>
    <property type="evidence" value="ECO:0007669"/>
    <property type="project" value="UniProtKB-SubCell"/>
</dbReference>
<comment type="subcellular location">
    <subcellularLocation>
        <location evidence="1">Cell membrane</location>
        <topology evidence="1">Multi-pass membrane protein</topology>
    </subcellularLocation>
</comment>
<evidence type="ECO:0000313" key="10">
    <source>
        <dbReference type="EMBL" id="EYU13488.1"/>
    </source>
</evidence>
<dbReference type="NCBIfam" id="NF040757">
    <property type="entry name" value="AgaW"/>
    <property type="match status" value="1"/>
</dbReference>
<reference evidence="10 11" key="1">
    <citation type="submission" date="2014-03" db="EMBL/GenBank/DDBJ databases">
        <title>Draft Genome of Photorhabdus luminescens BA1, an Egyptian Isolate.</title>
        <authorList>
            <person name="Ghazal S."/>
            <person name="Hurst S.G.IV."/>
            <person name="Morris K."/>
            <person name="Thomas K."/>
            <person name="Tisa L.S."/>
        </authorList>
    </citation>
    <scope>NUCLEOTIDE SEQUENCE [LARGE SCALE GENOMIC DNA]</scope>
    <source>
        <strain evidence="10 11">BA1</strain>
    </source>
</reference>
<dbReference type="PANTHER" id="PTHR32502:SF8">
    <property type="entry name" value="N-ACETYLGALACTOSAMINE PERMEASE IIC COMPONENT 1"/>
    <property type="match status" value="1"/>
</dbReference>
<evidence type="ECO:0000256" key="6">
    <source>
        <dbReference type="ARBA" id="ARBA00022692"/>
    </source>
</evidence>
<keyword evidence="4" id="KW-0762">Sugar transport</keyword>
<evidence type="ECO:0000256" key="1">
    <source>
        <dbReference type="ARBA" id="ARBA00004651"/>
    </source>
</evidence>
<keyword evidence="7 9" id="KW-1133">Transmembrane helix</keyword>
<proteinExistence type="predicted"/>
<feature type="transmembrane region" description="Helical" evidence="9">
    <location>
        <begin position="202"/>
        <end position="233"/>
    </location>
</feature>
<evidence type="ECO:0000256" key="8">
    <source>
        <dbReference type="ARBA" id="ARBA00023136"/>
    </source>
</evidence>
<organism evidence="10 11">
    <name type="scientific">Photorhabdus aegyptia</name>
    <dbReference type="NCBI Taxonomy" id="2805098"/>
    <lineage>
        <taxon>Bacteria</taxon>
        <taxon>Pseudomonadati</taxon>
        <taxon>Pseudomonadota</taxon>
        <taxon>Gammaproteobacteria</taxon>
        <taxon>Enterobacterales</taxon>
        <taxon>Morganellaceae</taxon>
        <taxon>Photorhabdus</taxon>
    </lineage>
</organism>
<evidence type="ECO:0000256" key="2">
    <source>
        <dbReference type="ARBA" id="ARBA00022448"/>
    </source>
</evidence>
<feature type="transmembrane region" description="Helical" evidence="9">
    <location>
        <begin position="69"/>
        <end position="87"/>
    </location>
</feature>
<keyword evidence="8 9" id="KW-0472">Membrane</keyword>
<dbReference type="EMBL" id="JFGV01000083">
    <property type="protein sequence ID" value="EYU13488.1"/>
    <property type="molecule type" value="Genomic_DNA"/>
</dbReference>
<feature type="transmembrane region" description="Helical" evidence="9">
    <location>
        <begin position="170"/>
        <end position="190"/>
    </location>
</feature>
<feature type="transmembrane region" description="Helical" evidence="9">
    <location>
        <begin position="35"/>
        <end position="57"/>
    </location>
</feature>
<comment type="caution">
    <text evidence="10">The sequence shown here is derived from an EMBL/GenBank/DDBJ whole genome shotgun (WGS) entry which is preliminary data.</text>
</comment>
<evidence type="ECO:0000256" key="4">
    <source>
        <dbReference type="ARBA" id="ARBA00022597"/>
    </source>
</evidence>
<dbReference type="RefSeq" id="WP_036782638.1">
    <property type="nucleotide sequence ID" value="NZ_CAWLTM010000032.1"/>
</dbReference>
<protein>
    <submittedName>
        <fullName evidence="10">PTS system N-acetylgalactosamine-specific EIIC component, Man family</fullName>
    </submittedName>
</protein>
<dbReference type="GO" id="GO:0009401">
    <property type="term" value="P:phosphoenolpyruvate-dependent sugar phosphotransferase system"/>
    <property type="evidence" value="ECO:0007669"/>
    <property type="project" value="UniProtKB-KW"/>
</dbReference>
<dbReference type="PROSITE" id="PS51106">
    <property type="entry name" value="PTS_EIIC_TYPE_4"/>
    <property type="match status" value="1"/>
</dbReference>
<dbReference type="InterPro" id="IPR050303">
    <property type="entry name" value="GatZ_KbaZ_carbometab"/>
</dbReference>
<dbReference type="AlphaFoldDB" id="A0A022PEX7"/>
<accession>A0A022PEX7</accession>
<feature type="transmembrane region" description="Helical" evidence="9">
    <location>
        <begin position="93"/>
        <end position="115"/>
    </location>
</feature>
<name>A0A022PEX7_9GAMM</name>
<evidence type="ECO:0000256" key="3">
    <source>
        <dbReference type="ARBA" id="ARBA00022475"/>
    </source>
</evidence>
<evidence type="ECO:0000256" key="5">
    <source>
        <dbReference type="ARBA" id="ARBA00022683"/>
    </source>
</evidence>
<sequence>MLIDAILIGLLAGLAGVDLFDGLTHFHRPVVIGPLVGLILGDVQTGLLVGGSLELVWMGMVPLAGAQPPNVVIGGVIGTAFAILTGVDPKVAIGIAVPFSIAVQGCITLLFTVFSPMMHKCDQMVKALNWRGVERVNYLGIAILFCFYFIVAFLPVYFGADAASVMVRKAPQWLLDGLAVAGGMMPAIGFSMLMKIMMKKTYIAYFILGFVSVTFLNMPIIAVALGAFAIALIDFFNRSRMEEAAERSVSTTQSHIQSQEMEDGI</sequence>